<dbReference type="InterPro" id="IPR057678">
    <property type="entry name" value="DUF7918"/>
</dbReference>
<evidence type="ECO:0000313" key="3">
    <source>
        <dbReference type="EMBL" id="WWC87927.1"/>
    </source>
</evidence>
<feature type="domain" description="DUF7918" evidence="2">
    <location>
        <begin position="14"/>
        <end position="219"/>
    </location>
</feature>
<dbReference type="Proteomes" id="UP001355207">
    <property type="component" value="Chromosome 3"/>
</dbReference>
<dbReference type="PANTHER" id="PTHR36223">
    <property type="entry name" value="BETA-LACTAMASE-TYPE TRANSPEPTIDASE FOLD DOMAIN CONTAINING PROTEIN"/>
    <property type="match status" value="1"/>
</dbReference>
<feature type="region of interest" description="Disordered" evidence="1">
    <location>
        <begin position="225"/>
        <end position="257"/>
    </location>
</feature>
<proteinExistence type="predicted"/>
<protein>
    <recommendedName>
        <fullName evidence="2">DUF7918 domain-containing protein</fullName>
    </recommendedName>
</protein>
<dbReference type="PANTHER" id="PTHR36223:SF1">
    <property type="entry name" value="TRANSCRIPTION ELONGATION FACTOR EAF N-TERMINAL DOMAIN-CONTAINING PROTEIN"/>
    <property type="match status" value="1"/>
</dbReference>
<evidence type="ECO:0000256" key="1">
    <source>
        <dbReference type="SAM" id="MobiDB-lite"/>
    </source>
</evidence>
<reference evidence="3 4" key="1">
    <citation type="submission" date="2024-01" db="EMBL/GenBank/DDBJ databases">
        <title>Comparative genomics of Cryptococcus and Kwoniella reveals pathogenesis evolution and contrasting modes of karyotype evolution via chromosome fusion or intercentromeric recombination.</title>
        <authorList>
            <person name="Coelho M.A."/>
            <person name="David-Palma M."/>
            <person name="Shea T."/>
            <person name="Bowers K."/>
            <person name="McGinley-Smith S."/>
            <person name="Mohammad A.W."/>
            <person name="Gnirke A."/>
            <person name="Yurkov A.M."/>
            <person name="Nowrousian M."/>
            <person name="Sun S."/>
            <person name="Cuomo C.A."/>
            <person name="Heitman J."/>
        </authorList>
    </citation>
    <scope>NUCLEOTIDE SEQUENCE [LARGE SCALE GENOMIC DNA]</scope>
    <source>
        <strain evidence="3 4">CBS 6074</strain>
    </source>
</reference>
<keyword evidence="4" id="KW-1185">Reference proteome</keyword>
<feature type="compositionally biased region" description="Basic and acidic residues" evidence="1">
    <location>
        <begin position="245"/>
        <end position="257"/>
    </location>
</feature>
<organism evidence="3 4">
    <name type="scientific">Kwoniella dendrophila CBS 6074</name>
    <dbReference type="NCBI Taxonomy" id="1295534"/>
    <lineage>
        <taxon>Eukaryota</taxon>
        <taxon>Fungi</taxon>
        <taxon>Dikarya</taxon>
        <taxon>Basidiomycota</taxon>
        <taxon>Agaricomycotina</taxon>
        <taxon>Tremellomycetes</taxon>
        <taxon>Tremellales</taxon>
        <taxon>Cryptococcaceae</taxon>
        <taxon>Kwoniella</taxon>
    </lineage>
</organism>
<dbReference type="RefSeq" id="XP_066074690.1">
    <property type="nucleotide sequence ID" value="XM_066218593.1"/>
</dbReference>
<dbReference type="EMBL" id="CP144100">
    <property type="protein sequence ID" value="WWC87927.1"/>
    <property type="molecule type" value="Genomic_DNA"/>
</dbReference>
<name>A0AAX4JTJ2_9TREE</name>
<accession>A0AAX4JTJ2</accession>
<dbReference type="GeneID" id="91093498"/>
<gene>
    <name evidence="3" type="ORF">L201_002827</name>
</gene>
<dbReference type="AlphaFoldDB" id="A0AAX4JTJ2"/>
<evidence type="ECO:0000313" key="4">
    <source>
        <dbReference type="Proteomes" id="UP001355207"/>
    </source>
</evidence>
<evidence type="ECO:0000259" key="2">
    <source>
        <dbReference type="Pfam" id="PF25534"/>
    </source>
</evidence>
<sequence length="257" mass="29542">MLSEDPQLLEAWVESSMTGKRLNEYKINHHPAVDGKDYPYTECFLETTDEPFAIHLRMKDKRLFDSREWRAKCCVDGRKLGSSWDSPSRVFSRIIQEEDGKLLESKLKFSPLPTTDEEQQVSIDSKTLQALGTITIQIQSGKWIPNTNKRKNWSKLVSGVAHEKSKKIPYVVQACDTKIAPETPKICYNFHPDKKGSAFYRFVFNYRPRPVLQLIGAINENELPEIPSQKRKSPITGDGTTSKQVKLEKIKVERSKR</sequence>
<dbReference type="Pfam" id="PF25534">
    <property type="entry name" value="DUF7918"/>
    <property type="match status" value="1"/>
</dbReference>